<dbReference type="Gene3D" id="3.40.1410.10">
    <property type="entry name" value="Chorismate lyase-like"/>
    <property type="match status" value="1"/>
</dbReference>
<dbReference type="PANTHER" id="PTHR44846">
    <property type="entry name" value="MANNOSYL-D-GLYCERATE TRANSPORT/METABOLISM SYSTEM REPRESSOR MNGR-RELATED"/>
    <property type="match status" value="1"/>
</dbReference>
<dbReference type="Gene3D" id="1.10.10.10">
    <property type="entry name" value="Winged helix-like DNA-binding domain superfamily/Winged helix DNA-binding domain"/>
    <property type="match status" value="1"/>
</dbReference>
<dbReference type="Pfam" id="PF00392">
    <property type="entry name" value="GntR"/>
    <property type="match status" value="1"/>
</dbReference>
<keyword evidence="1" id="KW-0805">Transcription regulation</keyword>
<dbReference type="FunFam" id="1.10.10.10:FF:000079">
    <property type="entry name" value="GntR family transcriptional regulator"/>
    <property type="match status" value="1"/>
</dbReference>
<sequence length="242" mass="27932">MRLNEYSLTPLYQQIMAEIKSKIEDEEYSFNEKIPSEEKLGEEYSVSRITIRRAIDDLCAEGYLVKKQGKGTFVDRRKMFRKIEKSSDVLSFSEACRAVGMTPSARVIKRTICIAHADERKFFGVPEDTPILYIQRVLSADNTPIELENNYFPYARFKFLMDEPLNNGSLFALLKRKYGIEVYNTSKTLLEAVQAKAEHTELLEVPIGAPLFFQNCYFIDKNGDPLLIGRQYIVGSRYVFNM</sequence>
<dbReference type="InterPro" id="IPR011663">
    <property type="entry name" value="UTRA"/>
</dbReference>
<dbReference type="SUPFAM" id="SSF64288">
    <property type="entry name" value="Chorismate lyase-like"/>
    <property type="match status" value="1"/>
</dbReference>
<dbReference type="AlphaFoldDB" id="A0A645B1G3"/>
<dbReference type="InterPro" id="IPR036390">
    <property type="entry name" value="WH_DNA-bd_sf"/>
</dbReference>
<dbReference type="SMART" id="SM00866">
    <property type="entry name" value="UTRA"/>
    <property type="match status" value="1"/>
</dbReference>
<dbReference type="Pfam" id="PF07702">
    <property type="entry name" value="UTRA"/>
    <property type="match status" value="1"/>
</dbReference>
<feature type="domain" description="HTH gntR-type" evidence="4">
    <location>
        <begin position="9"/>
        <end position="77"/>
    </location>
</feature>
<dbReference type="SMART" id="SM00345">
    <property type="entry name" value="HTH_GNTR"/>
    <property type="match status" value="1"/>
</dbReference>
<dbReference type="GO" id="GO:0045892">
    <property type="term" value="P:negative regulation of DNA-templated transcription"/>
    <property type="evidence" value="ECO:0007669"/>
    <property type="project" value="TreeGrafter"/>
</dbReference>
<keyword evidence="3" id="KW-0804">Transcription</keyword>
<dbReference type="InterPro" id="IPR050679">
    <property type="entry name" value="Bact_HTH_transcr_reg"/>
</dbReference>
<protein>
    <submittedName>
        <fullName evidence="5">Putative HTH-type transcriptional regulator YurK</fullName>
    </submittedName>
</protein>
<keyword evidence="2" id="KW-0238">DNA-binding</keyword>
<gene>
    <name evidence="5" type="primary">yurK_4</name>
    <name evidence="5" type="ORF">SDC9_106079</name>
</gene>
<dbReference type="CDD" id="cd07377">
    <property type="entry name" value="WHTH_GntR"/>
    <property type="match status" value="1"/>
</dbReference>
<evidence type="ECO:0000256" key="2">
    <source>
        <dbReference type="ARBA" id="ARBA00023125"/>
    </source>
</evidence>
<dbReference type="PROSITE" id="PS50949">
    <property type="entry name" value="HTH_GNTR"/>
    <property type="match status" value="1"/>
</dbReference>
<evidence type="ECO:0000313" key="5">
    <source>
        <dbReference type="EMBL" id="MPM59239.1"/>
    </source>
</evidence>
<accession>A0A645B1G3</accession>
<name>A0A645B1G3_9ZZZZ</name>
<dbReference type="InterPro" id="IPR036388">
    <property type="entry name" value="WH-like_DNA-bd_sf"/>
</dbReference>
<dbReference type="InterPro" id="IPR000524">
    <property type="entry name" value="Tscrpt_reg_HTH_GntR"/>
</dbReference>
<organism evidence="5">
    <name type="scientific">bioreactor metagenome</name>
    <dbReference type="NCBI Taxonomy" id="1076179"/>
    <lineage>
        <taxon>unclassified sequences</taxon>
        <taxon>metagenomes</taxon>
        <taxon>ecological metagenomes</taxon>
    </lineage>
</organism>
<reference evidence="5" key="1">
    <citation type="submission" date="2019-08" db="EMBL/GenBank/DDBJ databases">
        <authorList>
            <person name="Kucharzyk K."/>
            <person name="Murdoch R.W."/>
            <person name="Higgins S."/>
            <person name="Loffler F."/>
        </authorList>
    </citation>
    <scope>NUCLEOTIDE SEQUENCE</scope>
</reference>
<proteinExistence type="predicted"/>
<dbReference type="GO" id="GO:0003677">
    <property type="term" value="F:DNA binding"/>
    <property type="evidence" value="ECO:0007669"/>
    <property type="project" value="UniProtKB-KW"/>
</dbReference>
<evidence type="ECO:0000256" key="3">
    <source>
        <dbReference type="ARBA" id="ARBA00023163"/>
    </source>
</evidence>
<dbReference type="PRINTS" id="PR00035">
    <property type="entry name" value="HTHGNTR"/>
</dbReference>
<dbReference type="PANTHER" id="PTHR44846:SF1">
    <property type="entry name" value="MANNOSYL-D-GLYCERATE TRANSPORT_METABOLISM SYSTEM REPRESSOR MNGR-RELATED"/>
    <property type="match status" value="1"/>
</dbReference>
<dbReference type="EMBL" id="VSSQ01017191">
    <property type="protein sequence ID" value="MPM59239.1"/>
    <property type="molecule type" value="Genomic_DNA"/>
</dbReference>
<evidence type="ECO:0000259" key="4">
    <source>
        <dbReference type="PROSITE" id="PS50949"/>
    </source>
</evidence>
<comment type="caution">
    <text evidence="5">The sequence shown here is derived from an EMBL/GenBank/DDBJ whole genome shotgun (WGS) entry which is preliminary data.</text>
</comment>
<dbReference type="SUPFAM" id="SSF46785">
    <property type="entry name" value="Winged helix' DNA-binding domain"/>
    <property type="match status" value="1"/>
</dbReference>
<evidence type="ECO:0000256" key="1">
    <source>
        <dbReference type="ARBA" id="ARBA00023015"/>
    </source>
</evidence>
<dbReference type="InterPro" id="IPR028978">
    <property type="entry name" value="Chorismate_lyase_/UTRA_dom_sf"/>
</dbReference>
<dbReference type="GO" id="GO:0003700">
    <property type="term" value="F:DNA-binding transcription factor activity"/>
    <property type="evidence" value="ECO:0007669"/>
    <property type="project" value="InterPro"/>
</dbReference>